<dbReference type="InterPro" id="IPR037185">
    <property type="entry name" value="EmrE-like"/>
</dbReference>
<feature type="transmembrane region" description="Helical" evidence="1">
    <location>
        <begin position="133"/>
        <end position="150"/>
    </location>
</feature>
<dbReference type="Gene3D" id="1.10.3730.20">
    <property type="match status" value="1"/>
</dbReference>
<evidence type="ECO:0000256" key="1">
    <source>
        <dbReference type="SAM" id="Phobius"/>
    </source>
</evidence>
<dbReference type="SUPFAM" id="SSF103481">
    <property type="entry name" value="Multidrug resistance efflux transporter EmrE"/>
    <property type="match status" value="2"/>
</dbReference>
<keyword evidence="1" id="KW-1133">Transmembrane helix</keyword>
<dbReference type="Proteomes" id="UP001595848">
    <property type="component" value="Unassembled WGS sequence"/>
</dbReference>
<dbReference type="PANTHER" id="PTHR22911:SF103">
    <property type="entry name" value="BLR2811 PROTEIN"/>
    <property type="match status" value="1"/>
</dbReference>
<feature type="transmembrane region" description="Helical" evidence="1">
    <location>
        <begin position="247"/>
        <end position="266"/>
    </location>
</feature>
<evidence type="ECO:0000313" key="3">
    <source>
        <dbReference type="EMBL" id="MFC4201573.1"/>
    </source>
</evidence>
<dbReference type="EMBL" id="JBHSBV010000004">
    <property type="protein sequence ID" value="MFC4201573.1"/>
    <property type="molecule type" value="Genomic_DNA"/>
</dbReference>
<organism evidence="3 4">
    <name type="scientific">Candidimonas humi</name>
    <dbReference type="NCBI Taxonomy" id="683355"/>
    <lineage>
        <taxon>Bacteria</taxon>
        <taxon>Pseudomonadati</taxon>
        <taxon>Pseudomonadota</taxon>
        <taxon>Betaproteobacteria</taxon>
        <taxon>Burkholderiales</taxon>
        <taxon>Alcaligenaceae</taxon>
        <taxon>Candidimonas</taxon>
    </lineage>
</organism>
<keyword evidence="1" id="KW-0812">Transmembrane</keyword>
<comment type="caution">
    <text evidence="3">The sequence shown here is derived from an EMBL/GenBank/DDBJ whole genome shotgun (WGS) entry which is preliminary data.</text>
</comment>
<accession>A0ABV8P0K3</accession>
<dbReference type="InterPro" id="IPR000620">
    <property type="entry name" value="EamA_dom"/>
</dbReference>
<gene>
    <name evidence="3" type="ORF">ACFOY1_11465</name>
</gene>
<feature type="domain" description="EamA" evidence="2">
    <location>
        <begin position="18"/>
        <end position="150"/>
    </location>
</feature>
<feature type="transmembrane region" description="Helical" evidence="1">
    <location>
        <begin position="272"/>
        <end position="290"/>
    </location>
</feature>
<feature type="transmembrane region" description="Helical" evidence="1">
    <location>
        <begin position="82"/>
        <end position="100"/>
    </location>
</feature>
<feature type="transmembrane region" description="Helical" evidence="1">
    <location>
        <begin position="216"/>
        <end position="235"/>
    </location>
</feature>
<protein>
    <submittedName>
        <fullName evidence="3">DMT family transporter</fullName>
    </submittedName>
</protein>
<keyword evidence="4" id="KW-1185">Reference proteome</keyword>
<feature type="transmembrane region" description="Helical" evidence="1">
    <location>
        <begin position="50"/>
        <end position="70"/>
    </location>
</feature>
<evidence type="ECO:0000313" key="4">
    <source>
        <dbReference type="Proteomes" id="UP001595848"/>
    </source>
</evidence>
<sequence length="294" mass="31089">MEAIASTSRGPGRAGANAGICCMLAGILVLSLSDASVKVLDGRYPALQILFLRALIALPLVTALALALGGRPALRTRQPGLHALRGFLNVIGACAFYRGLAELPLAEITAIAYAAPVFVVLLSAAVYKERLDAWRMLAVALGFAGVLVIVRPASGAFQAASLYPLFTAMTYAAMMVSAKRITPSHSFAALMFYSVLPQVLFSALPQPWIWQPVAGADWLVMFAIGIFSSAGISLISQAFRLAPASVVAPFDYSGLLWATFFGWLVWGELPDGVSYAGATLIVAAGLIGAWRKKR</sequence>
<feature type="transmembrane region" description="Helical" evidence="1">
    <location>
        <begin position="12"/>
        <end position="30"/>
    </location>
</feature>
<evidence type="ECO:0000259" key="2">
    <source>
        <dbReference type="Pfam" id="PF00892"/>
    </source>
</evidence>
<dbReference type="Pfam" id="PF00892">
    <property type="entry name" value="EamA"/>
    <property type="match status" value="2"/>
</dbReference>
<dbReference type="PANTHER" id="PTHR22911">
    <property type="entry name" value="ACYL-MALONYL CONDENSING ENZYME-RELATED"/>
    <property type="match status" value="1"/>
</dbReference>
<name>A0ABV8P0K3_9BURK</name>
<proteinExistence type="predicted"/>
<feature type="transmembrane region" description="Helical" evidence="1">
    <location>
        <begin position="156"/>
        <end position="174"/>
    </location>
</feature>
<dbReference type="RefSeq" id="WP_246600724.1">
    <property type="nucleotide sequence ID" value="NZ_JAHTBN010000007.1"/>
</dbReference>
<feature type="domain" description="EamA" evidence="2">
    <location>
        <begin position="163"/>
        <end position="284"/>
    </location>
</feature>
<feature type="transmembrane region" description="Helical" evidence="1">
    <location>
        <begin position="186"/>
        <end position="204"/>
    </location>
</feature>
<feature type="transmembrane region" description="Helical" evidence="1">
    <location>
        <begin position="106"/>
        <end position="126"/>
    </location>
</feature>
<keyword evidence="1" id="KW-0472">Membrane</keyword>
<reference evidence="4" key="1">
    <citation type="journal article" date="2019" name="Int. J. Syst. Evol. Microbiol.">
        <title>The Global Catalogue of Microorganisms (GCM) 10K type strain sequencing project: providing services to taxonomists for standard genome sequencing and annotation.</title>
        <authorList>
            <consortium name="The Broad Institute Genomics Platform"/>
            <consortium name="The Broad Institute Genome Sequencing Center for Infectious Disease"/>
            <person name="Wu L."/>
            <person name="Ma J."/>
        </authorList>
    </citation>
    <scope>NUCLEOTIDE SEQUENCE [LARGE SCALE GENOMIC DNA]</scope>
    <source>
        <strain evidence="4">LMG 24813</strain>
    </source>
</reference>